<protein>
    <submittedName>
        <fullName evidence="1">Uncharacterized protein</fullName>
    </submittedName>
</protein>
<evidence type="ECO:0000313" key="2">
    <source>
        <dbReference type="Proteomes" id="UP001610631"/>
    </source>
</evidence>
<reference evidence="1 2" key="1">
    <citation type="submission" date="2024-03" db="EMBL/GenBank/DDBJ databases">
        <title>Whole genome sequencing of Streptomyces racemochromogenes, to identify antimicrobial biosynthetic gene clusters.</title>
        <authorList>
            <person name="Suryawanshi P."/>
            <person name="Krishnaraj P.U."/>
            <person name="Arun Y.P."/>
            <person name="Suryawanshi M.P."/>
            <person name="Rakshit O."/>
        </authorList>
    </citation>
    <scope>NUCLEOTIDE SEQUENCE [LARGE SCALE GENOMIC DNA]</scope>
    <source>
        <strain evidence="1 2">AUDT626</strain>
    </source>
</reference>
<organism evidence="1 2">
    <name type="scientific">Streptomyces racemochromogenes</name>
    <dbReference type="NCBI Taxonomy" id="67353"/>
    <lineage>
        <taxon>Bacteria</taxon>
        <taxon>Bacillati</taxon>
        <taxon>Actinomycetota</taxon>
        <taxon>Actinomycetes</taxon>
        <taxon>Kitasatosporales</taxon>
        <taxon>Streptomycetaceae</taxon>
        <taxon>Streptomyces</taxon>
    </lineage>
</organism>
<dbReference type="RefSeq" id="WP_395512933.1">
    <property type="nucleotide sequence ID" value="NZ_JBBDHD010000117.1"/>
</dbReference>
<sequence>MIDFAGMPSADFLKALKRGTDCMWPLEAAVWLLERTGVWLEDPRLRRYVAGGVRDEDEVWAGFDVPRLHAAIEAAELGEHGEELIVLCFALSLYGDFPISLRYDCWGLPKEVVQLMGKALLIANGYAERD</sequence>
<gene>
    <name evidence="1" type="ORF">WDV06_29930</name>
</gene>
<dbReference type="Proteomes" id="UP001610631">
    <property type="component" value="Unassembled WGS sequence"/>
</dbReference>
<accession>A0ABW7PMU8</accession>
<keyword evidence="2" id="KW-1185">Reference proteome</keyword>
<proteinExistence type="predicted"/>
<comment type="caution">
    <text evidence="1">The sequence shown here is derived from an EMBL/GenBank/DDBJ whole genome shotgun (WGS) entry which is preliminary data.</text>
</comment>
<evidence type="ECO:0000313" key="1">
    <source>
        <dbReference type="EMBL" id="MFH7599285.1"/>
    </source>
</evidence>
<name>A0ABW7PMU8_9ACTN</name>
<dbReference type="EMBL" id="JBBDHD010000117">
    <property type="protein sequence ID" value="MFH7599285.1"/>
    <property type="molecule type" value="Genomic_DNA"/>
</dbReference>